<dbReference type="Proteomes" id="UP001257909">
    <property type="component" value="Unassembled WGS sequence"/>
</dbReference>
<dbReference type="SUPFAM" id="SSF56801">
    <property type="entry name" value="Acetyl-CoA synthetase-like"/>
    <property type="match status" value="1"/>
</dbReference>
<sequence length="432" mass="47303">GNLPGLFEAQVARNPDAIAIEFEGQQLSYGVLNDKANRLAGYLLQLCDIQTDDLVGICLDRSVDMVVSILAVLKAGGAYVPLDPDYPPSRLSYMLADARPVVVLTTTAHAELVSEAKVICLDELSVERALSQQGKVGLPEVKANALAYIIYTSGSTGQPKGVMVEHGHVHRLLSSTAPDFGFNSDDCFCLFHSFSFDFSVWELWGALAYGGRLVVVPRWQTRSPEEFYQLVASRGVTVLNQTPTAFLQFMAQDEQQDQSLALRYVVFGGEALNLPSLSGWVARRGDDSPQLINMYGITETTVHVTFRRIFSADIASGRGSVIGRPLSDLRVYLLNDRLQPVPPGCTGEMYVGGGGVSRGYLGRPELTQSRFIDNPYVAGQRLYRTGDLGRYLDNGELSYQGRCDEQVKIRGFRIELGEIAAQLSSLEEVDSA</sequence>
<dbReference type="InterPro" id="IPR042099">
    <property type="entry name" value="ANL_N_sf"/>
</dbReference>
<evidence type="ECO:0000313" key="2">
    <source>
        <dbReference type="EMBL" id="MDR7123190.1"/>
    </source>
</evidence>
<name>A0ABU1W5T0_9GAMM</name>
<feature type="non-terminal residue" evidence="2">
    <location>
        <position position="432"/>
    </location>
</feature>
<dbReference type="InterPro" id="IPR020845">
    <property type="entry name" value="AMP-binding_CS"/>
</dbReference>
<keyword evidence="3" id="KW-1185">Reference proteome</keyword>
<dbReference type="Gene3D" id="3.40.50.12780">
    <property type="entry name" value="N-terminal domain of ligase-like"/>
    <property type="match status" value="1"/>
</dbReference>
<dbReference type="InterPro" id="IPR020459">
    <property type="entry name" value="AMP-binding"/>
</dbReference>
<dbReference type="PANTHER" id="PTHR45527">
    <property type="entry name" value="NONRIBOSOMAL PEPTIDE SYNTHETASE"/>
    <property type="match status" value="1"/>
</dbReference>
<proteinExistence type="predicted"/>
<dbReference type="InterPro" id="IPR010071">
    <property type="entry name" value="AA_adenyl_dom"/>
</dbReference>
<evidence type="ECO:0000313" key="3">
    <source>
        <dbReference type="Proteomes" id="UP001257909"/>
    </source>
</evidence>
<dbReference type="Pfam" id="PF00501">
    <property type="entry name" value="AMP-binding"/>
    <property type="match status" value="1"/>
</dbReference>
<dbReference type="EMBL" id="JAVDWR010000057">
    <property type="protein sequence ID" value="MDR7123190.1"/>
    <property type="molecule type" value="Genomic_DNA"/>
</dbReference>
<reference evidence="2 3" key="1">
    <citation type="submission" date="2023-07" db="EMBL/GenBank/DDBJ databases">
        <title>Sorghum-associated microbial communities from plants grown in Nebraska, USA.</title>
        <authorList>
            <person name="Schachtman D."/>
        </authorList>
    </citation>
    <scope>NUCLEOTIDE SEQUENCE [LARGE SCALE GENOMIC DNA]</scope>
    <source>
        <strain evidence="2 3">4138</strain>
    </source>
</reference>
<protein>
    <submittedName>
        <fullName evidence="2">Amino acid adenylation domain-containing protein</fullName>
    </submittedName>
</protein>
<feature type="domain" description="AMP-dependent synthetase/ligase" evidence="1">
    <location>
        <begin position="7"/>
        <end position="361"/>
    </location>
</feature>
<dbReference type="RefSeq" id="WP_310282111.1">
    <property type="nucleotide sequence ID" value="NZ_JAVDWR010000057.1"/>
</dbReference>
<dbReference type="PRINTS" id="PR00154">
    <property type="entry name" value="AMPBINDING"/>
</dbReference>
<feature type="non-terminal residue" evidence="2">
    <location>
        <position position="1"/>
    </location>
</feature>
<accession>A0ABU1W5T0</accession>
<organism evidence="2 3">
    <name type="scientific">Rheinheimera soli</name>
    <dbReference type="NCBI Taxonomy" id="443616"/>
    <lineage>
        <taxon>Bacteria</taxon>
        <taxon>Pseudomonadati</taxon>
        <taxon>Pseudomonadota</taxon>
        <taxon>Gammaproteobacteria</taxon>
        <taxon>Chromatiales</taxon>
        <taxon>Chromatiaceae</taxon>
        <taxon>Rheinheimera</taxon>
    </lineage>
</organism>
<dbReference type="PROSITE" id="PS00455">
    <property type="entry name" value="AMP_BINDING"/>
    <property type="match status" value="1"/>
</dbReference>
<comment type="caution">
    <text evidence="2">The sequence shown here is derived from an EMBL/GenBank/DDBJ whole genome shotgun (WGS) entry which is preliminary data.</text>
</comment>
<dbReference type="InterPro" id="IPR045851">
    <property type="entry name" value="AMP-bd_C_sf"/>
</dbReference>
<evidence type="ECO:0000259" key="1">
    <source>
        <dbReference type="Pfam" id="PF00501"/>
    </source>
</evidence>
<dbReference type="PANTHER" id="PTHR45527:SF14">
    <property type="entry name" value="PLIPASTATIN SYNTHASE SUBUNIT B"/>
    <property type="match status" value="1"/>
</dbReference>
<gene>
    <name evidence="2" type="ORF">J2W69_004178</name>
</gene>
<dbReference type="CDD" id="cd17643">
    <property type="entry name" value="A_NRPS_Cytc1-like"/>
    <property type="match status" value="1"/>
</dbReference>
<dbReference type="Gene3D" id="3.30.300.30">
    <property type="match status" value="1"/>
</dbReference>
<dbReference type="InterPro" id="IPR000873">
    <property type="entry name" value="AMP-dep_synth/lig_dom"/>
</dbReference>
<dbReference type="NCBIfam" id="TIGR01733">
    <property type="entry name" value="AA-adenyl-dom"/>
    <property type="match status" value="1"/>
</dbReference>